<keyword evidence="5 8" id="KW-0812">Transmembrane</keyword>
<name>A0AAN7GRT1_9MYRT</name>
<evidence type="ECO:0000256" key="2">
    <source>
        <dbReference type="ARBA" id="ARBA00007651"/>
    </source>
</evidence>
<feature type="transmembrane region" description="Helical" evidence="8">
    <location>
        <begin position="85"/>
        <end position="104"/>
    </location>
</feature>
<comment type="subunit">
    <text evidence="3 8">Homodimer and heterodimers.</text>
</comment>
<dbReference type="GO" id="GO:0005886">
    <property type="term" value="C:plasma membrane"/>
    <property type="evidence" value="ECO:0007669"/>
    <property type="project" value="UniProtKB-SubCell"/>
</dbReference>
<accession>A0AAN7GRT1</accession>
<dbReference type="Pfam" id="PF04535">
    <property type="entry name" value="CASP_dom"/>
    <property type="match status" value="1"/>
</dbReference>
<keyword evidence="4 8" id="KW-1003">Cell membrane</keyword>
<dbReference type="EMBL" id="JAXIOK010000023">
    <property type="protein sequence ID" value="KAK4742559.1"/>
    <property type="molecule type" value="Genomic_DNA"/>
</dbReference>
<dbReference type="Proteomes" id="UP001345219">
    <property type="component" value="Chromosome 1"/>
</dbReference>
<sequence>MSNPEAAFPEDPAKSSPPVTEVPPTDGAAGLGVSGIVRRWRRDDLVRRGSLALRGLALIFCLLSFLIMATNRHGGWENFDKYEEFRYLLAIAILAIMYTGFQALRHFFQIAAGIHMFQHPTSSLVDFSGDQVMAYLLMSAASAAVPKTNFFREGVDNLFTDSLAASISMAFLAFFCLAFSALISGYKLSTQSYI</sequence>
<evidence type="ECO:0000259" key="10">
    <source>
        <dbReference type="Pfam" id="PF04535"/>
    </source>
</evidence>
<evidence type="ECO:0000256" key="7">
    <source>
        <dbReference type="ARBA" id="ARBA00023136"/>
    </source>
</evidence>
<evidence type="ECO:0000256" key="8">
    <source>
        <dbReference type="RuleBase" id="RU361233"/>
    </source>
</evidence>
<feature type="region of interest" description="Disordered" evidence="9">
    <location>
        <begin position="1"/>
        <end position="27"/>
    </location>
</feature>
<evidence type="ECO:0000313" key="11">
    <source>
        <dbReference type="EMBL" id="KAK4742559.1"/>
    </source>
</evidence>
<feature type="transmembrane region" description="Helical" evidence="8">
    <location>
        <begin position="165"/>
        <end position="186"/>
    </location>
</feature>
<evidence type="ECO:0000256" key="9">
    <source>
        <dbReference type="SAM" id="MobiDB-lite"/>
    </source>
</evidence>
<protein>
    <recommendedName>
        <fullName evidence="8">CASP-like protein</fullName>
    </recommendedName>
</protein>
<evidence type="ECO:0000256" key="5">
    <source>
        <dbReference type="ARBA" id="ARBA00022692"/>
    </source>
</evidence>
<evidence type="ECO:0000256" key="1">
    <source>
        <dbReference type="ARBA" id="ARBA00004651"/>
    </source>
</evidence>
<proteinExistence type="inferred from homology"/>
<dbReference type="InterPro" id="IPR006702">
    <property type="entry name" value="CASP_dom"/>
</dbReference>
<evidence type="ECO:0000256" key="4">
    <source>
        <dbReference type="ARBA" id="ARBA00022475"/>
    </source>
</evidence>
<comment type="subcellular location">
    <subcellularLocation>
        <location evidence="1 8">Cell membrane</location>
        <topology evidence="1 8">Multi-pass membrane protein</topology>
    </subcellularLocation>
</comment>
<comment type="caution">
    <text evidence="8">Lacks conserved residue(s) required for the propagation of feature annotation.</text>
</comment>
<dbReference type="PANTHER" id="PTHR33573:SF57">
    <property type="entry name" value="CASP-LIKE PROTEIN 4B1"/>
    <property type="match status" value="1"/>
</dbReference>
<comment type="caution">
    <text evidence="11">The sequence shown here is derived from an EMBL/GenBank/DDBJ whole genome shotgun (WGS) entry which is preliminary data.</text>
</comment>
<evidence type="ECO:0000256" key="6">
    <source>
        <dbReference type="ARBA" id="ARBA00022989"/>
    </source>
</evidence>
<evidence type="ECO:0000256" key="3">
    <source>
        <dbReference type="ARBA" id="ARBA00011489"/>
    </source>
</evidence>
<reference evidence="11 12" key="1">
    <citation type="journal article" date="2023" name="Hortic Res">
        <title>Pangenome of water caltrop reveals structural variations and asymmetric subgenome divergence after allopolyploidization.</title>
        <authorList>
            <person name="Zhang X."/>
            <person name="Chen Y."/>
            <person name="Wang L."/>
            <person name="Yuan Y."/>
            <person name="Fang M."/>
            <person name="Shi L."/>
            <person name="Lu R."/>
            <person name="Comes H.P."/>
            <person name="Ma Y."/>
            <person name="Chen Y."/>
            <person name="Huang G."/>
            <person name="Zhou Y."/>
            <person name="Zheng Z."/>
            <person name="Qiu Y."/>
        </authorList>
    </citation>
    <scope>NUCLEOTIDE SEQUENCE [LARGE SCALE GENOMIC DNA]</scope>
    <source>
        <tissue evidence="11">Roots</tissue>
    </source>
</reference>
<feature type="transmembrane region" description="Helical" evidence="8">
    <location>
        <begin position="51"/>
        <end position="70"/>
    </location>
</feature>
<comment type="similarity">
    <text evidence="2 8">Belongs to the Casparian strip membrane proteins (CASP) family.</text>
</comment>
<feature type="domain" description="Casparian strip membrane protein" evidence="10">
    <location>
        <begin position="46"/>
        <end position="176"/>
    </location>
</feature>
<keyword evidence="6 8" id="KW-1133">Transmembrane helix</keyword>
<keyword evidence="12" id="KW-1185">Reference proteome</keyword>
<evidence type="ECO:0000313" key="12">
    <source>
        <dbReference type="Proteomes" id="UP001345219"/>
    </source>
</evidence>
<dbReference type="AlphaFoldDB" id="A0AAN7GRT1"/>
<keyword evidence="7 8" id="KW-0472">Membrane</keyword>
<organism evidence="11 12">
    <name type="scientific">Trapa incisa</name>
    <dbReference type="NCBI Taxonomy" id="236973"/>
    <lineage>
        <taxon>Eukaryota</taxon>
        <taxon>Viridiplantae</taxon>
        <taxon>Streptophyta</taxon>
        <taxon>Embryophyta</taxon>
        <taxon>Tracheophyta</taxon>
        <taxon>Spermatophyta</taxon>
        <taxon>Magnoliopsida</taxon>
        <taxon>eudicotyledons</taxon>
        <taxon>Gunneridae</taxon>
        <taxon>Pentapetalae</taxon>
        <taxon>rosids</taxon>
        <taxon>malvids</taxon>
        <taxon>Myrtales</taxon>
        <taxon>Lythraceae</taxon>
        <taxon>Trapa</taxon>
    </lineage>
</organism>
<dbReference type="PANTHER" id="PTHR33573">
    <property type="entry name" value="CASP-LIKE PROTEIN 4A4"/>
    <property type="match status" value="1"/>
</dbReference>
<gene>
    <name evidence="11" type="ORF">SAY87_000560</name>
</gene>